<keyword evidence="2" id="KW-1185">Reference proteome</keyword>
<proteinExistence type="predicted"/>
<accession>B4DBV3</accession>
<reference evidence="1 2" key="1">
    <citation type="journal article" date="2011" name="J. Bacteriol.">
        <title>Genome sequence of Chthoniobacter flavus Ellin428, an aerobic heterotrophic soil bacterium.</title>
        <authorList>
            <person name="Kant R."/>
            <person name="van Passel M.W."/>
            <person name="Palva A."/>
            <person name="Lucas S."/>
            <person name="Lapidus A."/>
            <person name="Glavina Del Rio T."/>
            <person name="Dalin E."/>
            <person name="Tice H."/>
            <person name="Bruce D."/>
            <person name="Goodwin L."/>
            <person name="Pitluck S."/>
            <person name="Larimer F.W."/>
            <person name="Land M.L."/>
            <person name="Hauser L."/>
            <person name="Sangwan P."/>
            <person name="de Vos W.M."/>
            <person name="Janssen P.H."/>
            <person name="Smidt H."/>
        </authorList>
    </citation>
    <scope>NUCLEOTIDE SEQUENCE [LARGE SCALE GENOMIC DNA]</scope>
    <source>
        <strain evidence="1 2">Ellin428</strain>
    </source>
</reference>
<dbReference type="EMBL" id="ABVL01000041">
    <property type="protein sequence ID" value="EDY16069.1"/>
    <property type="molecule type" value="Genomic_DNA"/>
</dbReference>
<evidence type="ECO:0000313" key="1">
    <source>
        <dbReference type="EMBL" id="EDY16069.1"/>
    </source>
</evidence>
<organism evidence="1 2">
    <name type="scientific">Chthoniobacter flavus Ellin428</name>
    <dbReference type="NCBI Taxonomy" id="497964"/>
    <lineage>
        <taxon>Bacteria</taxon>
        <taxon>Pseudomonadati</taxon>
        <taxon>Verrucomicrobiota</taxon>
        <taxon>Spartobacteria</taxon>
        <taxon>Chthoniobacterales</taxon>
        <taxon>Chthoniobacteraceae</taxon>
        <taxon>Chthoniobacter</taxon>
    </lineage>
</organism>
<dbReference type="AlphaFoldDB" id="B4DBV3"/>
<sequence length="61" mass="6943">MVLRRVLSDEAFKLAFGFPRQCIGSGNEELAVGKRIDPNLSILWLLADNSLKLRRLVCRSR</sequence>
<dbReference type="InParanoid" id="B4DBV3"/>
<name>B4DBV3_9BACT</name>
<protein>
    <submittedName>
        <fullName evidence="1">Uncharacterized protein</fullName>
    </submittedName>
</protein>
<comment type="caution">
    <text evidence="1">The sequence shown here is derived from an EMBL/GenBank/DDBJ whole genome shotgun (WGS) entry which is preliminary data.</text>
</comment>
<dbReference type="Proteomes" id="UP000005824">
    <property type="component" value="Unassembled WGS sequence"/>
</dbReference>
<evidence type="ECO:0000313" key="2">
    <source>
        <dbReference type="Proteomes" id="UP000005824"/>
    </source>
</evidence>
<gene>
    <name evidence="1" type="ORF">CfE428DRAFT_6394</name>
</gene>